<name>A0A163J471_ABSGL</name>
<feature type="transmembrane region" description="Helical" evidence="5">
    <location>
        <begin position="30"/>
        <end position="52"/>
    </location>
</feature>
<dbReference type="EMBL" id="LT551507">
    <property type="protein sequence ID" value="SAL97063.1"/>
    <property type="molecule type" value="Genomic_DNA"/>
</dbReference>
<feature type="transmembrane region" description="Helical" evidence="5">
    <location>
        <begin position="425"/>
        <end position="444"/>
    </location>
</feature>
<sequence>MGSEWASSLLKVRPRVNRDPRTLPVWRRRLALALVSIFAIIPGFCSTIYLPALEAVTVELDSPTIMVTLSNSLYMLFMGIAPIFYSSISDHWHIRRSVYFFSFVIYTVGSLAAVFAKDINVLLGMRILQAVGISSAWAIGAGSVADIYPVEERGKPLALYNTGSFTGPMFGPLVGGVLIERWGWRSVFWMLFAIGCLSLLLILFVMEETYREEDKWNGNVDGNDKVSSTETIGAPKTMNPLSALALLRHPFVFICSMATGLSFGAMFAIENMLPPLYTATYNLSPSIIGLTFLSPGIGEVFGSLFSGHLSHHYLHKAIKQRGHAIPEDRLAMNLWPAAFILNPLSLSLWGWAVALDWSVWVSIVMFCVQCFAMVQIFNPTMAFLVDAVPGRGASVTAAANLIRMIWSCVLSLIANPMTSALGPGWVTFFFGMLNLVWAFAVLALKIKGVQIRKYSGY</sequence>
<evidence type="ECO:0000256" key="3">
    <source>
        <dbReference type="ARBA" id="ARBA00022989"/>
    </source>
</evidence>
<feature type="transmembrane region" description="Helical" evidence="5">
    <location>
        <begin position="127"/>
        <end position="145"/>
    </location>
</feature>
<evidence type="ECO:0000256" key="1">
    <source>
        <dbReference type="ARBA" id="ARBA00004141"/>
    </source>
</evidence>
<protein>
    <recommendedName>
        <fullName evidence="6">Major facilitator superfamily (MFS) profile domain-containing protein</fullName>
    </recommendedName>
</protein>
<feature type="transmembrane region" description="Helical" evidence="5">
    <location>
        <begin position="157"/>
        <end position="175"/>
    </location>
</feature>
<feature type="transmembrane region" description="Helical" evidence="5">
    <location>
        <begin position="330"/>
        <end position="351"/>
    </location>
</feature>
<dbReference type="InterPro" id="IPR036259">
    <property type="entry name" value="MFS_trans_sf"/>
</dbReference>
<dbReference type="GO" id="GO:0022857">
    <property type="term" value="F:transmembrane transporter activity"/>
    <property type="evidence" value="ECO:0007669"/>
    <property type="project" value="InterPro"/>
</dbReference>
<keyword evidence="8" id="KW-1185">Reference proteome</keyword>
<dbReference type="PANTHER" id="PTHR23502">
    <property type="entry name" value="MAJOR FACILITATOR SUPERFAMILY"/>
    <property type="match status" value="1"/>
</dbReference>
<feature type="domain" description="Major facilitator superfamily (MFS) profile" evidence="6">
    <location>
        <begin position="31"/>
        <end position="449"/>
    </location>
</feature>
<dbReference type="PROSITE" id="PS50850">
    <property type="entry name" value="MFS"/>
    <property type="match status" value="1"/>
</dbReference>
<evidence type="ECO:0000256" key="4">
    <source>
        <dbReference type="ARBA" id="ARBA00023136"/>
    </source>
</evidence>
<dbReference type="AlphaFoldDB" id="A0A163J471"/>
<dbReference type="GO" id="GO:0005886">
    <property type="term" value="C:plasma membrane"/>
    <property type="evidence" value="ECO:0007669"/>
    <property type="project" value="TreeGrafter"/>
</dbReference>
<proteinExistence type="predicted"/>
<dbReference type="SUPFAM" id="SSF103473">
    <property type="entry name" value="MFS general substrate transporter"/>
    <property type="match status" value="1"/>
</dbReference>
<dbReference type="OMA" id="GMLNLVW"/>
<keyword evidence="4 5" id="KW-0472">Membrane</keyword>
<dbReference type="Pfam" id="PF07690">
    <property type="entry name" value="MFS_1"/>
    <property type="match status" value="1"/>
</dbReference>
<gene>
    <name evidence="7" type="primary">ABSGL_02521.1 scaffold 3452</name>
</gene>
<keyword evidence="3 5" id="KW-1133">Transmembrane helix</keyword>
<dbReference type="Gene3D" id="1.20.1720.10">
    <property type="entry name" value="Multidrug resistance protein D"/>
    <property type="match status" value="1"/>
</dbReference>
<feature type="transmembrane region" description="Helical" evidence="5">
    <location>
        <begin position="187"/>
        <end position="206"/>
    </location>
</feature>
<keyword evidence="2 5" id="KW-0812">Transmembrane</keyword>
<evidence type="ECO:0000313" key="8">
    <source>
        <dbReference type="Proteomes" id="UP000078561"/>
    </source>
</evidence>
<evidence type="ECO:0000256" key="2">
    <source>
        <dbReference type="ARBA" id="ARBA00022692"/>
    </source>
</evidence>
<evidence type="ECO:0000256" key="5">
    <source>
        <dbReference type="SAM" id="Phobius"/>
    </source>
</evidence>
<dbReference type="InterPro" id="IPR020846">
    <property type="entry name" value="MFS_dom"/>
</dbReference>
<accession>A0A163J471</accession>
<feature type="transmembrane region" description="Helical" evidence="5">
    <location>
        <begin position="97"/>
        <end position="115"/>
    </location>
</feature>
<dbReference type="InParanoid" id="A0A163J471"/>
<dbReference type="STRING" id="4829.A0A163J471"/>
<reference evidence="7" key="1">
    <citation type="submission" date="2016-04" db="EMBL/GenBank/DDBJ databases">
        <authorList>
            <person name="Evans L.H."/>
            <person name="Alamgir A."/>
            <person name="Owens N."/>
            <person name="Weber N.D."/>
            <person name="Virtaneva K."/>
            <person name="Barbian K."/>
            <person name="Babar A."/>
            <person name="Rosenke K."/>
        </authorList>
    </citation>
    <scope>NUCLEOTIDE SEQUENCE [LARGE SCALE GENOMIC DNA]</scope>
    <source>
        <strain evidence="7">CBS 101.48</strain>
    </source>
</reference>
<feature type="transmembrane region" description="Helical" evidence="5">
    <location>
        <begin position="246"/>
        <end position="267"/>
    </location>
</feature>
<feature type="transmembrane region" description="Helical" evidence="5">
    <location>
        <begin position="64"/>
        <end position="85"/>
    </location>
</feature>
<dbReference type="InterPro" id="IPR011701">
    <property type="entry name" value="MFS"/>
</dbReference>
<dbReference type="Proteomes" id="UP000078561">
    <property type="component" value="Unassembled WGS sequence"/>
</dbReference>
<feature type="transmembrane region" description="Helical" evidence="5">
    <location>
        <begin position="357"/>
        <end position="385"/>
    </location>
</feature>
<dbReference type="PANTHER" id="PTHR23502:SF5">
    <property type="entry name" value="QUINIDINE RESISTANCE PROTEIN 3"/>
    <property type="match status" value="1"/>
</dbReference>
<comment type="subcellular location">
    <subcellularLocation>
        <location evidence="1">Membrane</location>
        <topology evidence="1">Multi-pass membrane protein</topology>
    </subcellularLocation>
</comment>
<feature type="transmembrane region" description="Helical" evidence="5">
    <location>
        <begin position="392"/>
        <end position="413"/>
    </location>
</feature>
<feature type="transmembrane region" description="Helical" evidence="5">
    <location>
        <begin position="287"/>
        <end position="309"/>
    </location>
</feature>
<dbReference type="OrthoDB" id="3936150at2759"/>
<organism evidence="7">
    <name type="scientific">Absidia glauca</name>
    <name type="common">Pin mould</name>
    <dbReference type="NCBI Taxonomy" id="4829"/>
    <lineage>
        <taxon>Eukaryota</taxon>
        <taxon>Fungi</taxon>
        <taxon>Fungi incertae sedis</taxon>
        <taxon>Mucoromycota</taxon>
        <taxon>Mucoromycotina</taxon>
        <taxon>Mucoromycetes</taxon>
        <taxon>Mucorales</taxon>
        <taxon>Cunninghamellaceae</taxon>
        <taxon>Absidia</taxon>
    </lineage>
</organism>
<evidence type="ECO:0000259" key="6">
    <source>
        <dbReference type="PROSITE" id="PS50850"/>
    </source>
</evidence>
<evidence type="ECO:0000313" key="7">
    <source>
        <dbReference type="EMBL" id="SAL97063.1"/>
    </source>
</evidence>